<dbReference type="GO" id="GO:0030295">
    <property type="term" value="F:protein kinase activator activity"/>
    <property type="evidence" value="ECO:0007669"/>
    <property type="project" value="TreeGrafter"/>
</dbReference>
<comment type="caution">
    <text evidence="2">The sequence shown here is derived from an EMBL/GenBank/DDBJ whole genome shotgun (WGS) entry which is preliminary data.</text>
</comment>
<sequence>MSSSIAQILTSERTQWGATCTSKKRLMQHISQFLADSIQDADPSEIYERLIAREKLGSTGIGEGIAIPHSRLAECHETIGALFVLETPIDFDSIDRQPVDIVFVLLVPEEANEQHLKTLSMLAEQFSQSSFRNRLRDARSTSELYQIAVH</sequence>
<dbReference type="NCBIfam" id="TIGR01419">
    <property type="entry name" value="nitro_reg_IIA"/>
    <property type="match status" value="1"/>
</dbReference>
<dbReference type="HOGENOM" id="CLU_072531_5_2_6"/>
<reference evidence="2 3" key="1">
    <citation type="submission" date="2006-03" db="EMBL/GenBank/DDBJ databases">
        <authorList>
            <person name="Pinhassi J."/>
            <person name="Pedros-Alio C."/>
            <person name="Ferriera S."/>
            <person name="Johnson J."/>
            <person name="Kravitz S."/>
            <person name="Halpern A."/>
            <person name="Remington K."/>
            <person name="Beeson K."/>
            <person name="Tran B."/>
            <person name="Rogers Y.-H."/>
            <person name="Friedman R."/>
            <person name="Venter J.C."/>
        </authorList>
    </citation>
    <scope>NUCLEOTIDE SEQUENCE [LARGE SCALE GENOMIC DNA]</scope>
    <source>
        <strain evidence="2 3">RED65</strain>
    </source>
</reference>
<dbReference type="GO" id="GO:0009401">
    <property type="term" value="P:phosphoenolpyruvate-dependent sugar phosphotransferase system"/>
    <property type="evidence" value="ECO:0007669"/>
    <property type="project" value="InterPro"/>
</dbReference>
<dbReference type="InterPro" id="IPR016152">
    <property type="entry name" value="PTrfase/Anion_transptr"/>
</dbReference>
<dbReference type="PANTHER" id="PTHR47738">
    <property type="entry name" value="PTS SYSTEM FRUCTOSE-LIKE EIIA COMPONENT-RELATED"/>
    <property type="match status" value="1"/>
</dbReference>
<evidence type="ECO:0000259" key="1">
    <source>
        <dbReference type="PROSITE" id="PS51094"/>
    </source>
</evidence>
<organism evidence="2 3">
    <name type="scientific">Bermanella marisrubri</name>
    <dbReference type="NCBI Taxonomy" id="207949"/>
    <lineage>
        <taxon>Bacteria</taxon>
        <taxon>Pseudomonadati</taxon>
        <taxon>Pseudomonadota</taxon>
        <taxon>Gammaproteobacteria</taxon>
        <taxon>Oceanospirillales</taxon>
        <taxon>Oceanospirillaceae</taxon>
        <taxon>Bermanella</taxon>
    </lineage>
</organism>
<proteinExistence type="predicted"/>
<dbReference type="InterPro" id="IPR051541">
    <property type="entry name" value="PTS_SugarTrans_NitroReg"/>
</dbReference>
<gene>
    <name evidence="2" type="ORF">RED65_07629</name>
</gene>
<dbReference type="CDD" id="cd00211">
    <property type="entry name" value="PTS_IIA_fru"/>
    <property type="match status" value="1"/>
</dbReference>
<evidence type="ECO:0000313" key="3">
    <source>
        <dbReference type="Proteomes" id="UP000004263"/>
    </source>
</evidence>
<dbReference type="Gene3D" id="3.40.930.10">
    <property type="entry name" value="Mannitol-specific EII, Chain A"/>
    <property type="match status" value="1"/>
</dbReference>
<dbReference type="SUPFAM" id="SSF55804">
    <property type="entry name" value="Phoshotransferase/anion transport protein"/>
    <property type="match status" value="1"/>
</dbReference>
<keyword evidence="3" id="KW-1185">Reference proteome</keyword>
<dbReference type="PROSITE" id="PS51094">
    <property type="entry name" value="PTS_EIIA_TYPE_2"/>
    <property type="match status" value="1"/>
</dbReference>
<protein>
    <submittedName>
        <fullName evidence="2">Nitrogen regulatory IIA protein</fullName>
    </submittedName>
</protein>
<dbReference type="STRING" id="207949.RED65_07629"/>
<evidence type="ECO:0000313" key="2">
    <source>
        <dbReference type="EMBL" id="EAT11091.1"/>
    </source>
</evidence>
<accession>Q1MYM5</accession>
<dbReference type="InterPro" id="IPR002178">
    <property type="entry name" value="PTS_EIIA_type-2_dom"/>
</dbReference>
<dbReference type="AlphaFoldDB" id="Q1MYM5"/>
<dbReference type="GO" id="GO:0008982">
    <property type="term" value="F:protein-N(PI)-phosphohistidine-sugar phosphotransferase activity"/>
    <property type="evidence" value="ECO:0007669"/>
    <property type="project" value="InterPro"/>
</dbReference>
<dbReference type="EMBL" id="AAQH01000024">
    <property type="protein sequence ID" value="EAT11091.1"/>
    <property type="molecule type" value="Genomic_DNA"/>
</dbReference>
<dbReference type="Proteomes" id="UP000004263">
    <property type="component" value="Unassembled WGS sequence"/>
</dbReference>
<dbReference type="OrthoDB" id="95460at2"/>
<name>Q1MYM5_9GAMM</name>
<dbReference type="RefSeq" id="WP_007018961.1">
    <property type="nucleotide sequence ID" value="NZ_CH724119.1"/>
</dbReference>
<dbReference type="InterPro" id="IPR006320">
    <property type="entry name" value="PTS_Nitro_regul"/>
</dbReference>
<dbReference type="Pfam" id="PF00359">
    <property type="entry name" value="PTS_EIIA_2"/>
    <property type="match status" value="1"/>
</dbReference>
<feature type="domain" description="PTS EIIA type-2" evidence="1">
    <location>
        <begin position="7"/>
        <end position="150"/>
    </location>
</feature>
<dbReference type="PANTHER" id="PTHR47738:SF1">
    <property type="entry name" value="NITROGEN REGULATORY PROTEIN"/>
    <property type="match status" value="1"/>
</dbReference>